<protein>
    <recommendedName>
        <fullName evidence="12">NADPH--cytochrome P450 reductase</fullName>
        <ecNumber evidence="12">1.6.2.4</ecNumber>
    </recommendedName>
</protein>
<keyword evidence="14" id="KW-1185">Reference proteome</keyword>
<dbReference type="Gene3D" id="2.40.30.10">
    <property type="entry name" value="Translation factors"/>
    <property type="match status" value="1"/>
</dbReference>
<dbReference type="InterPro" id="IPR003097">
    <property type="entry name" value="CysJ-like_FAD-binding"/>
</dbReference>
<dbReference type="Pfam" id="PF00258">
    <property type="entry name" value="Flavodoxin_1"/>
    <property type="match status" value="1"/>
</dbReference>
<comment type="subcellular location">
    <subcellularLocation>
        <location evidence="12">Endoplasmic reticulum membrane</location>
    </subcellularLocation>
</comment>
<dbReference type="InterPro" id="IPR023208">
    <property type="entry name" value="P450R"/>
</dbReference>
<keyword evidence="9" id="KW-1133">Transmembrane helix</keyword>
<dbReference type="InterPro" id="IPR001709">
    <property type="entry name" value="Flavoprot_Pyr_Nucl_cyt_Rdtase"/>
</dbReference>
<dbReference type="OrthoDB" id="1856718at2759"/>
<dbReference type="GO" id="GO:0009725">
    <property type="term" value="P:response to hormone"/>
    <property type="evidence" value="ECO:0000318"/>
    <property type="project" value="GO_Central"/>
</dbReference>
<evidence type="ECO:0000256" key="7">
    <source>
        <dbReference type="ARBA" id="ARBA00022827"/>
    </source>
</evidence>
<sequence length="665" mass="75622">MADWLSSLFDTSDLYTMLIVAVLGLAAYWYMNQPDPRTSRKNDLRTLNGSATPNSRPNVYADEGFAARLKNEHRDILIIYGSQTGTAEELSGRLSKNFTRYGRKTLVLDPEEVEEDEWNKLAELDSHLLVLCMATYGEGDPTDNAQKFIEWIKTTDANLSKLKFAVFGLGNKTYEHYNEIGKICDRRLEELGAKRVIELGMGDDDANLEEDFCKWRDVFLPAAASSFGWELDPEAESARQYRLQLVETTPDRLYSGEFGRLNSHVKPRPPFDQKTPFFATIKVNRELHTEKSDRSCRHIEFDLGTSMIRYEAGDHLGVYPTNETVLVDKICSLLEFNPTQAFKLINLDEESNKKHPFPCPTTFRVALSHYVDISAPVKAHVLKAIAEFATDEEQKKKLILMSNSEGEGHTLFNDYVTRERRSIVDILSEFSSCKPPIDLVLELLPRLQVRYYSISSSPKAVDKSVHITAVVTQYKIGERQINGVCTTFLRHKAVGDTVPIFVRKSTMRMTYNDTQTVVMIGPGTGIAPFRGFIQERKALIDRGTVGGGKFALFFGCRHPDIDFIYKDELEQYKKDGVLSHLFTAFSREGPKKVYVQDKLVENEDLVYAAYQNGFVLVCGDAKNMARDVQQCLIKMIAKKESKSEEEAQTAFKTFEKSRRYLADVW</sequence>
<dbReference type="GO" id="GO:0050660">
    <property type="term" value="F:flavin adenine dinucleotide binding"/>
    <property type="evidence" value="ECO:0000318"/>
    <property type="project" value="GO_Central"/>
</dbReference>
<dbReference type="InterPro" id="IPR023173">
    <property type="entry name" value="NADPH_Cyt_P450_Rdtase_alpha"/>
</dbReference>
<dbReference type="FunFam" id="3.40.50.80:FF:000001">
    <property type="entry name" value="NADPH--cytochrome P450 reductase 1"/>
    <property type="match status" value="1"/>
</dbReference>
<dbReference type="GO" id="GO:0010181">
    <property type="term" value="F:FMN binding"/>
    <property type="evidence" value="ECO:0000318"/>
    <property type="project" value="GO_Central"/>
</dbReference>
<dbReference type="FunFam" id="1.20.990.10:FF:000001">
    <property type="entry name" value="NADPH--cytochrome P450 reductase"/>
    <property type="match status" value="1"/>
</dbReference>
<reference evidence="14" key="1">
    <citation type="journal article" date="2008" name="Nat. Genet.">
        <title>The Pristionchus pacificus genome provides a unique perspective on nematode lifestyle and parasitism.</title>
        <authorList>
            <person name="Dieterich C."/>
            <person name="Clifton S.W."/>
            <person name="Schuster L.N."/>
            <person name="Chinwalla A."/>
            <person name="Delehaunty K."/>
            <person name="Dinkelacker I."/>
            <person name="Fulton L."/>
            <person name="Fulton R."/>
            <person name="Godfrey J."/>
            <person name="Minx P."/>
            <person name="Mitreva M."/>
            <person name="Roeseler W."/>
            <person name="Tian H."/>
            <person name="Witte H."/>
            <person name="Yang S.P."/>
            <person name="Wilson R.K."/>
            <person name="Sommer R.J."/>
        </authorList>
    </citation>
    <scope>NUCLEOTIDE SEQUENCE [LARGE SCALE GENOMIC DNA]</scope>
    <source>
        <strain evidence="14">PS312</strain>
    </source>
</reference>
<dbReference type="PANTHER" id="PTHR19384:SF17">
    <property type="entry name" value="NADPH--CYTOCHROME P450 REDUCTASE"/>
    <property type="match status" value="1"/>
</dbReference>
<dbReference type="PRINTS" id="PR00369">
    <property type="entry name" value="FLAVODOXIN"/>
</dbReference>
<comment type="similarity">
    <text evidence="12">In the C-terminal section; belongs to the flavoprotein pyridine nucleotide cytochrome reductase family.</text>
</comment>
<evidence type="ECO:0000256" key="3">
    <source>
        <dbReference type="ARBA" id="ARBA00022630"/>
    </source>
</evidence>
<dbReference type="PRINTS" id="PR00371">
    <property type="entry name" value="FPNCR"/>
</dbReference>
<dbReference type="PROSITE" id="PS50902">
    <property type="entry name" value="FLAVODOXIN_LIKE"/>
    <property type="match status" value="1"/>
</dbReference>
<keyword evidence="7" id="KW-0274">FAD</keyword>
<keyword evidence="5" id="KW-0812">Transmembrane</keyword>
<evidence type="ECO:0000256" key="8">
    <source>
        <dbReference type="ARBA" id="ARBA00022857"/>
    </source>
</evidence>
<evidence type="ECO:0000256" key="9">
    <source>
        <dbReference type="ARBA" id="ARBA00022989"/>
    </source>
</evidence>
<dbReference type="PROSITE" id="PS51384">
    <property type="entry name" value="FAD_FR"/>
    <property type="match status" value="1"/>
</dbReference>
<proteinExistence type="inferred from homology"/>
<dbReference type="InterPro" id="IPR008254">
    <property type="entry name" value="Flavodoxin/NO_synth"/>
</dbReference>
<reference evidence="13" key="2">
    <citation type="submission" date="2022-06" db="UniProtKB">
        <authorList>
            <consortium name="EnsemblMetazoa"/>
        </authorList>
    </citation>
    <scope>IDENTIFICATION</scope>
    <source>
        <strain evidence="13">PS312</strain>
    </source>
</reference>
<dbReference type="AlphaFoldDB" id="A0A2A6BPH5"/>
<dbReference type="SUPFAM" id="SSF52218">
    <property type="entry name" value="Flavoproteins"/>
    <property type="match status" value="1"/>
</dbReference>
<evidence type="ECO:0000256" key="12">
    <source>
        <dbReference type="PIRNR" id="PIRNR000208"/>
    </source>
</evidence>
<dbReference type="Pfam" id="PF00175">
    <property type="entry name" value="NAD_binding_1"/>
    <property type="match status" value="1"/>
</dbReference>
<dbReference type="GO" id="GO:0006809">
    <property type="term" value="P:nitric oxide biosynthetic process"/>
    <property type="evidence" value="ECO:0000318"/>
    <property type="project" value="GO_Central"/>
</dbReference>
<evidence type="ECO:0000256" key="1">
    <source>
        <dbReference type="ARBA" id="ARBA00001917"/>
    </source>
</evidence>
<dbReference type="InterPro" id="IPR017938">
    <property type="entry name" value="Riboflavin_synthase-like_b-brl"/>
</dbReference>
<evidence type="ECO:0000256" key="10">
    <source>
        <dbReference type="ARBA" id="ARBA00023002"/>
    </source>
</evidence>
<dbReference type="SUPFAM" id="SSF63380">
    <property type="entry name" value="Riboflavin synthase domain-like"/>
    <property type="match status" value="1"/>
</dbReference>
<dbReference type="GO" id="GO:0003958">
    <property type="term" value="F:NADPH-hemoprotein reductase activity"/>
    <property type="evidence" value="ECO:0000318"/>
    <property type="project" value="GO_Central"/>
</dbReference>
<dbReference type="InterPro" id="IPR017927">
    <property type="entry name" value="FAD-bd_FR_type"/>
</dbReference>
<accession>A0A8R1YNL3</accession>
<dbReference type="Proteomes" id="UP000005239">
    <property type="component" value="Unassembled WGS sequence"/>
</dbReference>
<evidence type="ECO:0000256" key="11">
    <source>
        <dbReference type="ARBA" id="ARBA00023136"/>
    </source>
</evidence>
<name>A0A2A6BPH5_PRIPA</name>
<evidence type="ECO:0000313" key="13">
    <source>
        <dbReference type="EnsemblMetazoa" id="PPA32987.1"/>
    </source>
</evidence>
<keyword evidence="10 12" id="KW-0560">Oxidoreductase</keyword>
<dbReference type="SUPFAM" id="SSF52343">
    <property type="entry name" value="Ferredoxin reductase-like, C-terminal NADP-linked domain"/>
    <property type="match status" value="1"/>
</dbReference>
<organism evidence="13 14">
    <name type="scientific">Pristionchus pacificus</name>
    <name type="common">Parasitic nematode worm</name>
    <dbReference type="NCBI Taxonomy" id="54126"/>
    <lineage>
        <taxon>Eukaryota</taxon>
        <taxon>Metazoa</taxon>
        <taxon>Ecdysozoa</taxon>
        <taxon>Nematoda</taxon>
        <taxon>Chromadorea</taxon>
        <taxon>Rhabditida</taxon>
        <taxon>Rhabditina</taxon>
        <taxon>Diplogasteromorpha</taxon>
        <taxon>Diplogasteroidea</taxon>
        <taxon>Neodiplogasteridae</taxon>
        <taxon>Pristionchus</taxon>
    </lineage>
</organism>
<keyword evidence="6 12" id="KW-0256">Endoplasmic reticulum</keyword>
<dbReference type="PANTHER" id="PTHR19384">
    <property type="entry name" value="NITRIC OXIDE SYNTHASE-RELATED"/>
    <property type="match status" value="1"/>
</dbReference>
<dbReference type="EC" id="1.6.2.4" evidence="12"/>
<dbReference type="GO" id="GO:0005829">
    <property type="term" value="C:cytosol"/>
    <property type="evidence" value="ECO:0000318"/>
    <property type="project" value="GO_Central"/>
</dbReference>
<comment type="cofactor">
    <cofactor evidence="2">
        <name>FAD</name>
        <dbReference type="ChEBI" id="CHEBI:57692"/>
    </cofactor>
</comment>
<comment type="cofactor">
    <cofactor evidence="1">
        <name>FMN</name>
        <dbReference type="ChEBI" id="CHEBI:58210"/>
    </cofactor>
</comment>
<dbReference type="EnsemblMetazoa" id="PPA32987.1">
    <property type="protein sequence ID" value="PPA32987.1"/>
    <property type="gene ID" value="WBGene00205847"/>
</dbReference>
<comment type="function">
    <text evidence="12">This enzyme is required for electron transfer from NADP to cytochrome P450.</text>
</comment>
<gene>
    <name evidence="13" type="primary">WBGene00205847</name>
</gene>
<dbReference type="InterPro" id="IPR029039">
    <property type="entry name" value="Flavoprotein-like_sf"/>
</dbReference>
<dbReference type="InterPro" id="IPR001433">
    <property type="entry name" value="OxRdtase_FAD/NAD-bd"/>
</dbReference>
<dbReference type="InterPro" id="IPR001094">
    <property type="entry name" value="Flavdoxin-like"/>
</dbReference>
<dbReference type="Pfam" id="PF00667">
    <property type="entry name" value="FAD_binding_1"/>
    <property type="match status" value="1"/>
</dbReference>
<dbReference type="Gene3D" id="1.20.990.10">
    <property type="entry name" value="NADPH-cytochrome p450 Reductase, Chain A, domain 3"/>
    <property type="match status" value="1"/>
</dbReference>
<accession>A0A2A6BPH5</accession>
<keyword evidence="4" id="KW-0288">FMN</keyword>
<dbReference type="InterPro" id="IPR039261">
    <property type="entry name" value="FNR_nucleotide-bd"/>
</dbReference>
<evidence type="ECO:0000256" key="2">
    <source>
        <dbReference type="ARBA" id="ARBA00001974"/>
    </source>
</evidence>
<evidence type="ECO:0000256" key="6">
    <source>
        <dbReference type="ARBA" id="ARBA00022824"/>
    </source>
</evidence>
<evidence type="ECO:0000313" key="14">
    <source>
        <dbReference type="Proteomes" id="UP000005239"/>
    </source>
</evidence>
<keyword evidence="3" id="KW-0285">Flavoprotein</keyword>
<evidence type="ECO:0000256" key="4">
    <source>
        <dbReference type="ARBA" id="ARBA00022643"/>
    </source>
</evidence>
<keyword evidence="8 12" id="KW-0521">NADP</keyword>
<dbReference type="FunFam" id="3.40.50.360:FF:000036">
    <property type="entry name" value="NADPH--cytochrome P450 reductase"/>
    <property type="match status" value="1"/>
</dbReference>
<dbReference type="PIRSF" id="PIRSF000208">
    <property type="entry name" value="P450R"/>
    <property type="match status" value="1"/>
</dbReference>
<keyword evidence="11 12" id="KW-0472">Membrane</keyword>
<dbReference type="Gene3D" id="3.40.50.80">
    <property type="entry name" value="Nucleotide-binding domain of ferredoxin-NADP reductase (FNR) module"/>
    <property type="match status" value="1"/>
</dbReference>
<dbReference type="Gene3D" id="3.40.50.360">
    <property type="match status" value="1"/>
</dbReference>
<dbReference type="GO" id="GO:0005789">
    <property type="term" value="C:endoplasmic reticulum membrane"/>
    <property type="evidence" value="ECO:0007669"/>
    <property type="project" value="UniProtKB-SubCell"/>
</dbReference>
<evidence type="ECO:0000256" key="5">
    <source>
        <dbReference type="ARBA" id="ARBA00022692"/>
    </source>
</evidence>
<comment type="catalytic activity">
    <reaction evidence="12">
        <text>2 oxidized [cytochrome P450] + NADPH = 2 reduced [cytochrome P450] + NADP(+) + H(+)</text>
        <dbReference type="Rhea" id="RHEA:24040"/>
        <dbReference type="Rhea" id="RHEA-COMP:14627"/>
        <dbReference type="Rhea" id="RHEA-COMP:14628"/>
        <dbReference type="ChEBI" id="CHEBI:15378"/>
        <dbReference type="ChEBI" id="CHEBI:55376"/>
        <dbReference type="ChEBI" id="CHEBI:57783"/>
        <dbReference type="ChEBI" id="CHEBI:58349"/>
        <dbReference type="ChEBI" id="CHEBI:60344"/>
        <dbReference type="EC" id="1.6.2.4"/>
    </reaction>
</comment>